<evidence type="ECO:0000313" key="2">
    <source>
        <dbReference type="EMBL" id="CEA04130.1"/>
    </source>
</evidence>
<protein>
    <recommendedName>
        <fullName evidence="1">Bacterial bifunctional deaminase-reductase C-terminal domain-containing protein</fullName>
    </recommendedName>
</protein>
<dbReference type="Pfam" id="PF01872">
    <property type="entry name" value="RibD_C"/>
    <property type="match status" value="1"/>
</dbReference>
<name>A0A078MCY0_9BACL</name>
<accession>A0A078MCY0</accession>
<reference evidence="2" key="1">
    <citation type="submission" date="2014-07" db="EMBL/GenBank/DDBJ databases">
        <authorList>
            <person name="Urmite Genomes Urmite Genomes"/>
        </authorList>
    </citation>
    <scope>NUCLEOTIDE SEQUENCE</scope>
    <source>
        <strain evidence="2">13S34_air</strain>
    </source>
</reference>
<dbReference type="InterPro" id="IPR002734">
    <property type="entry name" value="RibDG_C"/>
</dbReference>
<gene>
    <name evidence="2" type="ORF">BN1050_01837</name>
</gene>
<sequence>MRIAAIHTIEKKSHFTDEAVVSLVQRLRKQPGGIIWFVDGASSIQPLVSANLIDEYQIATMPIILGEGIRLSIMDTRVILRAVKSYEKTV</sequence>
<dbReference type="PATRIC" id="fig|1461583.4.peg.1761"/>
<proteinExistence type="predicted"/>
<dbReference type="InterPro" id="IPR024072">
    <property type="entry name" value="DHFR-like_dom_sf"/>
</dbReference>
<dbReference type="EMBL" id="LN483075">
    <property type="protein sequence ID" value="CEA04130.1"/>
    <property type="molecule type" value="Genomic_DNA"/>
</dbReference>
<dbReference type="Gene3D" id="3.40.430.10">
    <property type="entry name" value="Dihydrofolate Reductase, subunit A"/>
    <property type="match status" value="1"/>
</dbReference>
<dbReference type="AlphaFoldDB" id="A0A078MCY0"/>
<feature type="domain" description="Bacterial bifunctional deaminase-reductase C-terminal" evidence="1">
    <location>
        <begin position="21"/>
        <end position="71"/>
    </location>
</feature>
<dbReference type="HOGENOM" id="CLU_2437295_0_0_9"/>
<dbReference type="SUPFAM" id="SSF53597">
    <property type="entry name" value="Dihydrofolate reductase-like"/>
    <property type="match status" value="1"/>
</dbReference>
<organism evidence="2">
    <name type="scientific">Metalysinibacillus saudimassiliensis</name>
    <dbReference type="NCBI Taxonomy" id="1461583"/>
    <lineage>
        <taxon>Bacteria</taxon>
        <taxon>Bacillati</taxon>
        <taxon>Bacillota</taxon>
        <taxon>Bacilli</taxon>
        <taxon>Bacillales</taxon>
        <taxon>Caryophanaceae</taxon>
        <taxon>Metalysinibacillus</taxon>
    </lineage>
</organism>
<dbReference type="GO" id="GO:0008703">
    <property type="term" value="F:5-amino-6-(5-phosphoribosylamino)uracil reductase activity"/>
    <property type="evidence" value="ECO:0007669"/>
    <property type="project" value="InterPro"/>
</dbReference>
<dbReference type="GO" id="GO:0009231">
    <property type="term" value="P:riboflavin biosynthetic process"/>
    <property type="evidence" value="ECO:0007669"/>
    <property type="project" value="InterPro"/>
</dbReference>
<evidence type="ECO:0000259" key="1">
    <source>
        <dbReference type="Pfam" id="PF01872"/>
    </source>
</evidence>